<evidence type="ECO:0000313" key="2">
    <source>
        <dbReference type="EMBL" id="KAF6719826.1"/>
    </source>
</evidence>
<dbReference type="AlphaFoldDB" id="A0A834F3C7"/>
<feature type="region of interest" description="Disordered" evidence="1">
    <location>
        <begin position="64"/>
        <end position="103"/>
    </location>
</feature>
<proteinExistence type="predicted"/>
<comment type="caution">
    <text evidence="2">The sequence shown here is derived from an EMBL/GenBank/DDBJ whole genome shotgun (WGS) entry which is preliminary data.</text>
</comment>
<dbReference type="Proteomes" id="UP000646548">
    <property type="component" value="Unassembled WGS sequence"/>
</dbReference>
<sequence length="111" mass="11884">METEPEPRSSTEPNTSCPALSESPARVLTCSVCGRKTDGTDDTEAAELGGLLTLHHSNEAAFLGDRRTNNTNDDTEANFTRRSGVPQAGSDPHTQLGHNTHKHAIKALCND</sequence>
<reference evidence="2" key="1">
    <citation type="journal article" name="BMC Genomics">
        <title>Long-read sequencing and de novo genome assembly of marine medaka (Oryzias melastigma).</title>
        <authorList>
            <person name="Liang P."/>
            <person name="Saqib H.S.A."/>
            <person name="Ni X."/>
            <person name="Shen Y."/>
        </authorList>
    </citation>
    <scope>NUCLEOTIDE SEQUENCE</scope>
    <source>
        <strain evidence="2">Bigg-433</strain>
    </source>
</reference>
<evidence type="ECO:0000313" key="3">
    <source>
        <dbReference type="Proteomes" id="UP000646548"/>
    </source>
</evidence>
<name>A0A834F3C7_ORYME</name>
<protein>
    <submittedName>
        <fullName evidence="2">Uncharacterized protein</fullName>
    </submittedName>
</protein>
<organism evidence="2 3">
    <name type="scientific">Oryzias melastigma</name>
    <name type="common">Marine medaka</name>
    <dbReference type="NCBI Taxonomy" id="30732"/>
    <lineage>
        <taxon>Eukaryota</taxon>
        <taxon>Metazoa</taxon>
        <taxon>Chordata</taxon>
        <taxon>Craniata</taxon>
        <taxon>Vertebrata</taxon>
        <taxon>Euteleostomi</taxon>
        <taxon>Actinopterygii</taxon>
        <taxon>Neopterygii</taxon>
        <taxon>Teleostei</taxon>
        <taxon>Neoteleostei</taxon>
        <taxon>Acanthomorphata</taxon>
        <taxon>Ovalentaria</taxon>
        <taxon>Atherinomorphae</taxon>
        <taxon>Beloniformes</taxon>
        <taxon>Adrianichthyidae</taxon>
        <taxon>Oryziinae</taxon>
        <taxon>Oryzias</taxon>
    </lineage>
</organism>
<feature type="region of interest" description="Disordered" evidence="1">
    <location>
        <begin position="1"/>
        <end position="23"/>
    </location>
</feature>
<gene>
    <name evidence="2" type="ORF">FQA47_018582</name>
</gene>
<dbReference type="EMBL" id="WKFB01000553">
    <property type="protein sequence ID" value="KAF6719826.1"/>
    <property type="molecule type" value="Genomic_DNA"/>
</dbReference>
<accession>A0A834F3C7</accession>
<feature type="compositionally biased region" description="Polar residues" evidence="1">
    <location>
        <begin position="69"/>
        <end position="81"/>
    </location>
</feature>
<evidence type="ECO:0000256" key="1">
    <source>
        <dbReference type="SAM" id="MobiDB-lite"/>
    </source>
</evidence>